<evidence type="ECO:0000259" key="2">
    <source>
        <dbReference type="PROSITE" id="PS51688"/>
    </source>
</evidence>
<dbReference type="Pfam" id="PF05658">
    <property type="entry name" value="YadA_head"/>
    <property type="match status" value="4"/>
</dbReference>
<evidence type="ECO:0000313" key="3">
    <source>
        <dbReference type="EMBL" id="MDT0557079.1"/>
    </source>
</evidence>
<evidence type="ECO:0000256" key="1">
    <source>
        <dbReference type="SAM" id="Coils"/>
    </source>
</evidence>
<dbReference type="InterPro" id="IPR030392">
    <property type="entry name" value="S74_ICA"/>
</dbReference>
<reference evidence="3 4" key="1">
    <citation type="submission" date="2023-09" db="EMBL/GenBank/DDBJ databases">
        <authorList>
            <person name="Rey-Velasco X."/>
        </authorList>
    </citation>
    <scope>NUCLEOTIDE SEQUENCE [LARGE SCALE GENOMIC DNA]</scope>
    <source>
        <strain evidence="3 4">W332</strain>
    </source>
</reference>
<dbReference type="Gene3D" id="1.10.10.10">
    <property type="entry name" value="Winged helix-like DNA-binding domain superfamily/Winged helix DNA-binding domain"/>
    <property type="match status" value="1"/>
</dbReference>
<keyword evidence="1" id="KW-0175">Coiled coil</keyword>
<dbReference type="Pfam" id="PF13884">
    <property type="entry name" value="Peptidase_S74"/>
    <property type="match status" value="1"/>
</dbReference>
<accession>A0ABU2YFX3</accession>
<keyword evidence="4" id="KW-1185">Reference proteome</keyword>
<dbReference type="InterPro" id="IPR011049">
    <property type="entry name" value="Serralysin-like_metalloprot_C"/>
</dbReference>
<proteinExistence type="predicted"/>
<dbReference type="SUPFAM" id="SSF101967">
    <property type="entry name" value="Adhesin YadA, collagen-binding domain"/>
    <property type="match status" value="2"/>
</dbReference>
<dbReference type="Gene3D" id="2.150.10.10">
    <property type="entry name" value="Serralysin-like metalloprotease, C-terminal"/>
    <property type="match status" value="3"/>
</dbReference>
<sequence>MKIKILLLIILLTSITSYSQNGISYKALIKNNLGNVVANQTIDIRFTILVDGAAGDYIEKHSIATNANGIITVTIGQGDMVLQGDFLTIDWTTNITLLKTEIDIEQDGTYLEMGIEPFKFVPYAIQAISAIEADVAKNVTGLEYIDETDDDVDNGGWRLVGVNSGSHGDLGINAVDLSIQSVGTNQGATGNYSFAFGIHTEASGSNSVAFGDASKALGSNSISFGLSNEASGSTSIAIGNNSKALGFHSIALGTSAEATVNYAIALGRNTKSTGTHSTTMGNDTEASGFSSTAMGENTIASGDYSTALGRNTVAFDLETFASGTSTIASGPSSTALGNNTTAVGTNSTSMGIHTIATAYASTAIGKFSEVDASGLFIVGNGTSEAIADRHNAFIIKTDGKVGVNTTNPASLFEVLHDNVLPTPGNRANALSIRNSSTANSVQLATHSNGSLTLYTNGNYLGYFNNTSGAYVAVSDRKLKKDIIVIENGTLNKVLQLNPVTYLMKDQTDTNRNHGLISQEVREIFPSITHYVKESDLLTLSYTELIPILIKAIQEQQEIIETQRLSISEEKNTNKKQNEMLQALLTRIEVVENNISN</sequence>
<dbReference type="InterPro" id="IPR036388">
    <property type="entry name" value="WH-like_DNA-bd_sf"/>
</dbReference>
<dbReference type="RefSeq" id="WP_311425853.1">
    <property type="nucleotide sequence ID" value="NZ_JAVRIA010000001.1"/>
</dbReference>
<protein>
    <submittedName>
        <fullName evidence="3">Tail fiber domain-containing protein</fullName>
    </submittedName>
</protein>
<dbReference type="Proteomes" id="UP001259492">
    <property type="component" value="Unassembled WGS sequence"/>
</dbReference>
<dbReference type="EMBL" id="JAVRIA010000001">
    <property type="protein sequence ID" value="MDT0557079.1"/>
    <property type="molecule type" value="Genomic_DNA"/>
</dbReference>
<evidence type="ECO:0000313" key="4">
    <source>
        <dbReference type="Proteomes" id="UP001259492"/>
    </source>
</evidence>
<gene>
    <name evidence="3" type="ORF">RM697_00380</name>
</gene>
<organism evidence="3 4">
    <name type="scientific">Microcosmobacter mediterraneus</name>
    <dbReference type="NCBI Taxonomy" id="3075607"/>
    <lineage>
        <taxon>Bacteria</taxon>
        <taxon>Pseudomonadati</taxon>
        <taxon>Bacteroidota</taxon>
        <taxon>Flavobacteriia</taxon>
        <taxon>Flavobacteriales</taxon>
        <taxon>Flavobacteriaceae</taxon>
        <taxon>Microcosmobacter</taxon>
    </lineage>
</organism>
<feature type="domain" description="Peptidase S74" evidence="2">
    <location>
        <begin position="474"/>
        <end position="566"/>
    </location>
</feature>
<dbReference type="PROSITE" id="PS51688">
    <property type="entry name" value="ICA"/>
    <property type="match status" value="1"/>
</dbReference>
<name>A0ABU2YFX3_9FLAO</name>
<comment type="caution">
    <text evidence="3">The sequence shown here is derived from an EMBL/GenBank/DDBJ whole genome shotgun (WGS) entry which is preliminary data.</text>
</comment>
<dbReference type="CDD" id="cd12820">
    <property type="entry name" value="LbR_YadA-like"/>
    <property type="match status" value="2"/>
</dbReference>
<dbReference type="InterPro" id="IPR008640">
    <property type="entry name" value="Adhesin_Head_dom"/>
</dbReference>
<feature type="coiled-coil region" evidence="1">
    <location>
        <begin position="566"/>
        <end position="593"/>
    </location>
</feature>